<dbReference type="Gene3D" id="3.20.20.80">
    <property type="entry name" value="Glycosidases"/>
    <property type="match status" value="1"/>
</dbReference>
<dbReference type="CDD" id="cd12214">
    <property type="entry name" value="ChiA1_BD"/>
    <property type="match status" value="1"/>
</dbReference>
<dbReference type="PROSITE" id="PS01095">
    <property type="entry name" value="GH18_1"/>
    <property type="match status" value="1"/>
</dbReference>
<dbReference type="Proteomes" id="UP000239833">
    <property type="component" value="Chromosome"/>
</dbReference>
<dbReference type="GeneID" id="64217324"/>
<dbReference type="AlphaFoldDB" id="A0A2L1U9C5"/>
<evidence type="ECO:0000256" key="4">
    <source>
        <dbReference type="RuleBase" id="RU000489"/>
    </source>
</evidence>
<dbReference type="InterPro" id="IPR003610">
    <property type="entry name" value="CBM5/12"/>
</dbReference>
<dbReference type="GO" id="GO:0008843">
    <property type="term" value="F:endochitinase activity"/>
    <property type="evidence" value="ECO:0007669"/>
    <property type="project" value="UniProtKB-EC"/>
</dbReference>
<evidence type="ECO:0000256" key="3">
    <source>
        <dbReference type="ARBA" id="ARBA00023326"/>
    </source>
</evidence>
<dbReference type="PROSITE" id="PS51910">
    <property type="entry name" value="GH18_2"/>
    <property type="match status" value="1"/>
</dbReference>
<dbReference type="GO" id="GO:0005576">
    <property type="term" value="C:extracellular region"/>
    <property type="evidence" value="ECO:0007669"/>
    <property type="project" value="InterPro"/>
</dbReference>
<accession>A0A2L1U9C5</accession>
<dbReference type="InterPro" id="IPR001223">
    <property type="entry name" value="Glyco_hydro18_cat"/>
</dbReference>
<dbReference type="SMART" id="SM00495">
    <property type="entry name" value="ChtBD3"/>
    <property type="match status" value="1"/>
</dbReference>
<comment type="similarity">
    <text evidence="5">Belongs to the glycosyl hydrolase 18 family.</text>
</comment>
<evidence type="ECO:0000256" key="6">
    <source>
        <dbReference type="SAM" id="MobiDB-lite"/>
    </source>
</evidence>
<dbReference type="SUPFAM" id="SSF51445">
    <property type="entry name" value="(Trans)glycosidases"/>
    <property type="match status" value="1"/>
</dbReference>
<dbReference type="EC" id="3.2.1.14" evidence="8"/>
<feature type="compositionally biased region" description="Pro residues" evidence="6">
    <location>
        <begin position="83"/>
        <end position="99"/>
    </location>
</feature>
<evidence type="ECO:0000256" key="5">
    <source>
        <dbReference type="RuleBase" id="RU004453"/>
    </source>
</evidence>
<dbReference type="Gene3D" id="2.10.10.20">
    <property type="entry name" value="Carbohydrate-binding module superfamily 5/12"/>
    <property type="match status" value="1"/>
</dbReference>
<dbReference type="InterPro" id="IPR001579">
    <property type="entry name" value="Glyco_hydro_18_chit_AS"/>
</dbReference>
<proteinExistence type="inferred from homology"/>
<reference evidence="9" key="1">
    <citation type="submission" date="2017-02" db="EMBL/GenBank/DDBJ databases">
        <title>Delineation of Paenibacillus larvae strains originating from foulbrood outbreaks.</title>
        <authorList>
            <person name="Beims H."/>
            <person name="Bunk B."/>
            <person name="Sproeer C."/>
            <person name="Mohr K.I."/>
            <person name="Pradella S."/>
            <person name="Guenther G."/>
            <person name="Rohde M."/>
            <person name="von der Ohe W."/>
            <person name="Steinert M."/>
        </authorList>
    </citation>
    <scope>NUCLEOTIDE SEQUENCE [LARGE SCALE GENOMIC DNA]</scope>
    <source>
        <strain evidence="9">Eric_III</strain>
    </source>
</reference>
<evidence type="ECO:0000256" key="1">
    <source>
        <dbReference type="ARBA" id="ARBA00022801"/>
    </source>
</evidence>
<keyword evidence="1 4" id="KW-0378">Hydrolase</keyword>
<protein>
    <submittedName>
        <fullName evidence="8">Chitinase D</fullName>
        <ecNumber evidence="8">3.2.1.14</ecNumber>
    </submittedName>
</protein>
<dbReference type="SUPFAM" id="SSF51055">
    <property type="entry name" value="Carbohydrate binding domain"/>
    <property type="match status" value="1"/>
</dbReference>
<keyword evidence="3" id="KW-0624">Polysaccharide degradation</keyword>
<dbReference type="Pfam" id="PF02839">
    <property type="entry name" value="CBM_5_12"/>
    <property type="match status" value="1"/>
</dbReference>
<dbReference type="GO" id="GO:0000272">
    <property type="term" value="P:polysaccharide catabolic process"/>
    <property type="evidence" value="ECO:0007669"/>
    <property type="project" value="UniProtKB-KW"/>
</dbReference>
<feature type="domain" description="GH18" evidence="7">
    <location>
        <begin position="67"/>
        <end position="276"/>
    </location>
</feature>
<dbReference type="GO" id="GO:0030246">
    <property type="term" value="F:carbohydrate binding"/>
    <property type="evidence" value="ECO:0007669"/>
    <property type="project" value="InterPro"/>
</dbReference>
<name>A0A2L1U9C5_9BACL</name>
<keyword evidence="2 4" id="KW-0326">Glycosidase</keyword>
<organism evidence="8 9">
    <name type="scientific">Paenibacillus larvae subsp. larvae</name>
    <dbReference type="NCBI Taxonomy" id="147375"/>
    <lineage>
        <taxon>Bacteria</taxon>
        <taxon>Bacillati</taxon>
        <taxon>Bacillota</taxon>
        <taxon>Bacilli</taxon>
        <taxon>Bacillales</taxon>
        <taxon>Paenibacillaceae</taxon>
        <taxon>Paenibacillus</taxon>
    </lineage>
</organism>
<dbReference type="InterPro" id="IPR036573">
    <property type="entry name" value="CBM_sf_5/12"/>
</dbReference>
<dbReference type="Pfam" id="PF00704">
    <property type="entry name" value="Glyco_hydro_18"/>
    <property type="match status" value="1"/>
</dbReference>
<evidence type="ECO:0000259" key="7">
    <source>
        <dbReference type="PROSITE" id="PS51910"/>
    </source>
</evidence>
<evidence type="ECO:0000313" key="9">
    <source>
        <dbReference type="Proteomes" id="UP000239833"/>
    </source>
</evidence>
<evidence type="ECO:0000313" key="8">
    <source>
        <dbReference type="EMBL" id="AVF24707.1"/>
    </source>
</evidence>
<dbReference type="EMBL" id="CP019655">
    <property type="protein sequence ID" value="AVF24707.1"/>
    <property type="molecule type" value="Genomic_DNA"/>
</dbReference>
<dbReference type="InterPro" id="IPR017853">
    <property type="entry name" value="GH"/>
</dbReference>
<evidence type="ECO:0000256" key="2">
    <source>
        <dbReference type="ARBA" id="ARBA00023295"/>
    </source>
</evidence>
<feature type="region of interest" description="Disordered" evidence="6">
    <location>
        <begin position="77"/>
        <end position="99"/>
    </location>
</feature>
<keyword evidence="3" id="KW-0119">Carbohydrate metabolism</keyword>
<sequence length="276" mass="29868" precursor="true">MKLHRRKGLALLLIIVLLFAMVPMTALGGTSDWTPNTAYKAGDVVTYQGSTYKCIQPHTSLKGWEPPNVPALWQLQQGGGTPTPVPTPTPSPTVPPDTQPPTAPAMGFTPYNATQDEFKADIAYLQSQGKKVVISIGGANGAVELTSEQARNNFANSMSAIIQTYGFDGIDINLEGSSLSLNPGDTDFKNPTSPKIKYLVSATQEIIGKFRERLYFVHGPGNRLCARRLCQLRGCMGSLFAGYIRIQGQTYVSACTALQLRADRSARRPELLAGYS</sequence>
<dbReference type="RefSeq" id="WP_230460614.1">
    <property type="nucleotide sequence ID" value="NZ_CP019655.1"/>
</dbReference>
<gene>
    <name evidence="8" type="primary">chiD</name>
    <name evidence="8" type="ORF">ERICIII_00474</name>
</gene>